<name>A0ABD0YPE2_9HEMI</name>
<sequence length="103" mass="11839">MFKRNKTQETTENVDRGPQSQSVVADNFFSAIRKFIFSLSNMYPNPFERKHSTIRQVIDKLFRHDSGVHPFRKHQSGSGRSSHSTCSHTSKSANSSFKSRSFK</sequence>
<dbReference type="AlphaFoldDB" id="A0ABD0YPE2"/>
<evidence type="ECO:0000313" key="3">
    <source>
        <dbReference type="Proteomes" id="UP001558652"/>
    </source>
</evidence>
<accession>A0ABD0YPE2</accession>
<organism evidence="2 3">
    <name type="scientific">Ranatra chinensis</name>
    <dbReference type="NCBI Taxonomy" id="642074"/>
    <lineage>
        <taxon>Eukaryota</taxon>
        <taxon>Metazoa</taxon>
        <taxon>Ecdysozoa</taxon>
        <taxon>Arthropoda</taxon>
        <taxon>Hexapoda</taxon>
        <taxon>Insecta</taxon>
        <taxon>Pterygota</taxon>
        <taxon>Neoptera</taxon>
        <taxon>Paraneoptera</taxon>
        <taxon>Hemiptera</taxon>
        <taxon>Heteroptera</taxon>
        <taxon>Panheteroptera</taxon>
        <taxon>Nepomorpha</taxon>
        <taxon>Nepidae</taxon>
        <taxon>Ranatrinae</taxon>
        <taxon>Ranatra</taxon>
    </lineage>
</organism>
<feature type="compositionally biased region" description="Basic and acidic residues" evidence="1">
    <location>
        <begin position="1"/>
        <end position="15"/>
    </location>
</feature>
<protein>
    <submittedName>
        <fullName evidence="2">Uncharacterized protein</fullName>
    </submittedName>
</protein>
<evidence type="ECO:0000313" key="2">
    <source>
        <dbReference type="EMBL" id="KAL1117719.1"/>
    </source>
</evidence>
<feature type="compositionally biased region" description="Low complexity" evidence="1">
    <location>
        <begin position="76"/>
        <end position="103"/>
    </location>
</feature>
<reference evidence="2 3" key="1">
    <citation type="submission" date="2024-07" db="EMBL/GenBank/DDBJ databases">
        <title>Chromosome-level genome assembly of the water stick insect Ranatra chinensis (Heteroptera: Nepidae).</title>
        <authorList>
            <person name="Liu X."/>
        </authorList>
    </citation>
    <scope>NUCLEOTIDE SEQUENCE [LARGE SCALE GENOMIC DNA]</scope>
    <source>
        <strain evidence="2">Cailab_2021Rc</strain>
        <tissue evidence="2">Muscle</tissue>
    </source>
</reference>
<dbReference type="EMBL" id="JBFDAA010000015">
    <property type="protein sequence ID" value="KAL1117719.1"/>
    <property type="molecule type" value="Genomic_DNA"/>
</dbReference>
<feature type="region of interest" description="Disordered" evidence="1">
    <location>
        <begin position="1"/>
        <end position="20"/>
    </location>
</feature>
<keyword evidence="3" id="KW-1185">Reference proteome</keyword>
<comment type="caution">
    <text evidence="2">The sequence shown here is derived from an EMBL/GenBank/DDBJ whole genome shotgun (WGS) entry which is preliminary data.</text>
</comment>
<proteinExistence type="predicted"/>
<evidence type="ECO:0000256" key="1">
    <source>
        <dbReference type="SAM" id="MobiDB-lite"/>
    </source>
</evidence>
<gene>
    <name evidence="2" type="ORF">AAG570_004034</name>
</gene>
<feature type="region of interest" description="Disordered" evidence="1">
    <location>
        <begin position="66"/>
        <end position="103"/>
    </location>
</feature>
<dbReference type="Proteomes" id="UP001558652">
    <property type="component" value="Unassembled WGS sequence"/>
</dbReference>